<dbReference type="AlphaFoldDB" id="A0A6C0F4G4"/>
<reference evidence="1" key="1">
    <citation type="journal article" date="2020" name="Nature">
        <title>Giant virus diversity and host interactions through global metagenomics.</title>
        <authorList>
            <person name="Schulz F."/>
            <person name="Roux S."/>
            <person name="Paez-Espino D."/>
            <person name="Jungbluth S."/>
            <person name="Walsh D.A."/>
            <person name="Denef V.J."/>
            <person name="McMahon K.D."/>
            <person name="Konstantinidis K.T."/>
            <person name="Eloe-Fadrosh E.A."/>
            <person name="Kyrpides N.C."/>
            <person name="Woyke T."/>
        </authorList>
    </citation>
    <scope>NUCLEOTIDE SEQUENCE</scope>
    <source>
        <strain evidence="1">GVMAG-M-3300009181-41</strain>
    </source>
</reference>
<evidence type="ECO:0000313" key="1">
    <source>
        <dbReference type="EMBL" id="QHT35751.1"/>
    </source>
</evidence>
<protein>
    <submittedName>
        <fullName evidence="1">Uncharacterized protein</fullName>
    </submittedName>
</protein>
<organism evidence="1">
    <name type="scientific">viral metagenome</name>
    <dbReference type="NCBI Taxonomy" id="1070528"/>
    <lineage>
        <taxon>unclassified sequences</taxon>
        <taxon>metagenomes</taxon>
        <taxon>organismal metagenomes</taxon>
    </lineage>
</organism>
<dbReference type="EMBL" id="MN739026">
    <property type="protein sequence ID" value="QHT35751.1"/>
    <property type="molecule type" value="Genomic_DNA"/>
</dbReference>
<proteinExistence type="predicted"/>
<sequence>MPLPPSAADWIRFKKLSASQLSVPYSNLDITNVRSPGSCVADCQSRAGIRRDQDFTVGTGKTRREASKWTDYIAANRTDFVTVSQHAGPHGSFGRQLIEQPICRSNQVCPTPTAIRKLPTYKSAIYQHSRIV</sequence>
<name>A0A6C0F4G4_9ZZZZ</name>
<accession>A0A6C0F4G4</accession>